<feature type="domain" description="EGF-like" evidence="14">
    <location>
        <begin position="982"/>
        <end position="1027"/>
    </location>
</feature>
<dbReference type="Pfam" id="PF00057">
    <property type="entry name" value="Ldl_recept_a"/>
    <property type="match status" value="1"/>
</dbReference>
<feature type="repeat" description="LDL-receptor class B" evidence="11">
    <location>
        <begin position="1221"/>
        <end position="1262"/>
    </location>
</feature>
<organism evidence="15 16">
    <name type="scientific">Folsomia candida</name>
    <name type="common">Springtail</name>
    <dbReference type="NCBI Taxonomy" id="158441"/>
    <lineage>
        <taxon>Eukaryota</taxon>
        <taxon>Metazoa</taxon>
        <taxon>Ecdysozoa</taxon>
        <taxon>Arthropoda</taxon>
        <taxon>Hexapoda</taxon>
        <taxon>Collembola</taxon>
        <taxon>Entomobryomorpha</taxon>
        <taxon>Isotomoidea</taxon>
        <taxon>Isotomidae</taxon>
        <taxon>Proisotominae</taxon>
        <taxon>Folsomia</taxon>
    </lineage>
</organism>
<dbReference type="SUPFAM" id="SSF57196">
    <property type="entry name" value="EGF/Laminin"/>
    <property type="match status" value="1"/>
</dbReference>
<evidence type="ECO:0000256" key="6">
    <source>
        <dbReference type="ARBA" id="ARBA00023136"/>
    </source>
</evidence>
<dbReference type="PRINTS" id="PR00261">
    <property type="entry name" value="LDLRECEPTOR"/>
</dbReference>
<feature type="compositionally biased region" description="Pro residues" evidence="12">
    <location>
        <begin position="1592"/>
        <end position="1601"/>
    </location>
</feature>
<comment type="caution">
    <text evidence="10">Lacks conserved residue(s) required for the propagation of feature annotation.</text>
</comment>
<dbReference type="SUPFAM" id="SSF63825">
    <property type="entry name" value="YWTD domain"/>
    <property type="match status" value="4"/>
</dbReference>
<dbReference type="OMA" id="HECLCPL"/>
<protein>
    <submittedName>
        <fullName evidence="15">Low-density lipoprotein receptor-related protein 6</fullName>
    </submittedName>
</protein>
<evidence type="ECO:0000256" key="7">
    <source>
        <dbReference type="ARBA" id="ARBA00023157"/>
    </source>
</evidence>
<dbReference type="PANTHER" id="PTHR46513:SF41">
    <property type="entry name" value="LOW-DENSITY LIPOPROTEIN RECEPTOR-RELATED PROTEIN"/>
    <property type="match status" value="1"/>
</dbReference>
<dbReference type="PROSITE" id="PS50068">
    <property type="entry name" value="LDLRA_2"/>
    <property type="match status" value="2"/>
</dbReference>
<evidence type="ECO:0000256" key="10">
    <source>
        <dbReference type="PROSITE-ProRule" id="PRU00124"/>
    </source>
</evidence>
<evidence type="ECO:0000256" key="9">
    <source>
        <dbReference type="ARBA" id="ARBA00023180"/>
    </source>
</evidence>
<keyword evidence="3" id="KW-0254">Endocytosis</keyword>
<dbReference type="SUPFAM" id="SSF57424">
    <property type="entry name" value="LDL receptor-like module"/>
    <property type="match status" value="1"/>
</dbReference>
<comment type="subcellular location">
    <subcellularLocation>
        <location evidence="1">Membrane</location>
        <topology evidence="1">Single-pass membrane protein</topology>
    </subcellularLocation>
</comment>
<dbReference type="Pfam" id="PF00058">
    <property type="entry name" value="Ldl_recept_b"/>
    <property type="match status" value="9"/>
</dbReference>
<keyword evidence="8 15" id="KW-0675">Receptor</keyword>
<feature type="domain" description="EGF-like" evidence="14">
    <location>
        <begin position="1309"/>
        <end position="1341"/>
    </location>
</feature>
<dbReference type="InterPro" id="IPR002172">
    <property type="entry name" value="LDrepeatLR_classA_rpt"/>
</dbReference>
<keyword evidence="13" id="KW-0812">Transmembrane</keyword>
<evidence type="ECO:0000256" key="2">
    <source>
        <dbReference type="ARBA" id="ARBA00022536"/>
    </source>
</evidence>
<feature type="repeat" description="LDL-receptor class B" evidence="11">
    <location>
        <begin position="492"/>
        <end position="534"/>
    </location>
</feature>
<feature type="repeat" description="LDL-receptor class B" evidence="11">
    <location>
        <begin position="757"/>
        <end position="799"/>
    </location>
</feature>
<dbReference type="PROSITE" id="PS51120">
    <property type="entry name" value="LDLRB"/>
    <property type="match status" value="9"/>
</dbReference>
<feature type="repeat" description="LDL-receptor class B" evidence="11">
    <location>
        <begin position="215"/>
        <end position="258"/>
    </location>
</feature>
<dbReference type="SMART" id="SM00192">
    <property type="entry name" value="LDLa"/>
    <property type="match status" value="2"/>
</dbReference>
<evidence type="ECO:0000256" key="13">
    <source>
        <dbReference type="SAM" id="Phobius"/>
    </source>
</evidence>
<dbReference type="InterPro" id="IPR036055">
    <property type="entry name" value="LDL_receptor-like_sf"/>
</dbReference>
<dbReference type="Gene3D" id="4.10.400.10">
    <property type="entry name" value="Low-density Lipoprotein Receptor"/>
    <property type="match status" value="1"/>
</dbReference>
<evidence type="ECO:0000256" key="3">
    <source>
        <dbReference type="ARBA" id="ARBA00022583"/>
    </source>
</evidence>
<keyword evidence="6 13" id="KW-0472">Membrane</keyword>
<dbReference type="SMART" id="SM00135">
    <property type="entry name" value="LY"/>
    <property type="match status" value="19"/>
</dbReference>
<feature type="domain" description="EGF-like" evidence="14">
    <location>
        <begin position="365"/>
        <end position="401"/>
    </location>
</feature>
<keyword evidence="15" id="KW-0449">Lipoprotein</keyword>
<dbReference type="GO" id="GO:0006897">
    <property type="term" value="P:endocytosis"/>
    <property type="evidence" value="ECO:0007669"/>
    <property type="project" value="UniProtKB-KW"/>
</dbReference>
<dbReference type="PANTHER" id="PTHR46513">
    <property type="entry name" value="VITELLOGENIN RECEPTOR-LIKE PROTEIN-RELATED-RELATED"/>
    <property type="match status" value="1"/>
</dbReference>
<dbReference type="OrthoDB" id="72419at2759"/>
<keyword evidence="7 10" id="KW-1015">Disulfide bond</keyword>
<feature type="domain" description="EGF-like" evidence="14">
    <location>
        <begin position="671"/>
        <end position="708"/>
    </location>
</feature>
<dbReference type="FunFam" id="2.120.10.30:FF:000241">
    <property type="entry name" value="Low-density lipoprotein receptor-related protein 6"/>
    <property type="match status" value="2"/>
</dbReference>
<keyword evidence="16" id="KW-1185">Reference proteome</keyword>
<evidence type="ECO:0000256" key="11">
    <source>
        <dbReference type="PROSITE-ProRule" id="PRU00461"/>
    </source>
</evidence>
<name>A0A226E204_FOLCA</name>
<dbReference type="CDD" id="cd00112">
    <property type="entry name" value="LDLa"/>
    <property type="match status" value="1"/>
</dbReference>
<dbReference type="InterPro" id="IPR000033">
    <property type="entry name" value="LDLR_classB_rpt"/>
</dbReference>
<proteinExistence type="predicted"/>
<dbReference type="InterPro" id="IPR011042">
    <property type="entry name" value="6-blade_b-propeller_TolB-like"/>
</dbReference>
<dbReference type="Proteomes" id="UP000198287">
    <property type="component" value="Unassembled WGS sequence"/>
</dbReference>
<comment type="caution">
    <text evidence="15">The sequence shown here is derived from an EMBL/GenBank/DDBJ whole genome shotgun (WGS) entry which is preliminary data.</text>
</comment>
<sequence>MFRINSPNNVIRRPPSSYVWVGGGCGGGRRSWSGIWNTLSRTKLLIFSFLLLYQVPSSVEKSSNPSSQPTLMFANRQDIRLLDYYFTRQNGNPRGNTSIVVSDLIEATAVDIHYEYGLVCWSDIEEEKIKCSSFNHSITSEIASKLNLNNSQFYDQITVVDDALPAPEDLVCDFITSKLYWSDSENNRIEVVSIKVLVWDDIDQPRGLALAIHVGLMFWSDWGENPKIERAGMDGRERKIIVDKHIFWPNGVTVDMEHNHVYWVDAKLQLAARVDFDGLSRKKLNQADLLHPFALAYHNNNLYYSDWSTSNIHILKIDGKDKDKDPKTISTGSKQKLQPMDVIIFEEQTIPTPIWSYKYPGKNNPCEVGRCSDLCLLSNLDPFYTCACPIGIKLLNGSQCDSAVINFLLVAKGNGIRRISLDTEDYTDVVLNISGIKHVLAVDYHVKSGFMFWTDDEATGIRRAKLDGSQQQDVVKEEIVHPDGLAVDWVAENLYWTDAGTDRIEVSRLDGKNRKVLISRGLQEPRAISVDPIKGFLFWSDWGKKASIERSYLDGSSRLVLVDQDIYWPNGIALDLQEGKIYWSDAKTDKIEMANYDGSDRRELITDDLPHIFGFALLGDYVYWTDWQRRTIERANKRTGNERMTIKDPFTDPMGLIGVSADDKSHNLTNSCSKANGGCKHLCLYKPSGAVCACASGYELASDNQSCLVPDAFLVFSRDGEIHRLSLNRTNSNNFDDIVPVSKVKAAGALDFDTIENRIYWSDSKVKAISRAYMNGSETERIIEFGLVHPEGIAVDWLSRNIYWSDMGRHRIEVAKLTGAHRRTILWSDIESPRSIALHPSKGLIYFALWRLSNSNPSIERAALDGSRRTSFIDRDIGRAHGLTIDLEESYMYWADIDSMIIEKASLEDPSNTRQVVQRSRERFQPSSLAQYQDYIYWSDINTQSILRANKSGDAHPVTLGPASNIVDMAIYHNLKQQGWNPCSTESCSHLCFSVPVDRKDPFSSNNVKAKCGCPTHYTLSPDGNCTPPQEFLLFSAGASISRLVFDTTECPDAVVLGSQQQKHRGISAVSWDSRSRNLFWIDPKSNTIKRAVENGGGTTSLLNSVDENFKPFDIAFDEVRLLLFWTCESYNSINVSDATGRNIGSVLSSASLYPTNNNYSPEDKYASLRPRHLALNTFKSHLYFSNDGRIERIRLDGMERVVISSSGSTISGLAIDLVEGMLYWTDAGPKRIETSDLDGKNRKVLVAGLDSPSSIAVMGRYVYWIEERSGVERVEKWTGDERQRVLPRIENAKYITFVNESHSKMADQCRSLHCSHVCIGGECSCFEGFALSFEDQQTCIPRSPCVSHEFSCIRGRVGCIPLPLRCDGKVDCADGSDEAECEPCDFTCPCEGTCFRTKCITRSQMCDGKEDCFGSAWDESEQACSKAATQTPIRATPLTPVTTILVPVLIFIIAILGALYWWYTRKGPAVNQLEEANPLNHPGTNMTTVPTIDTLRQFPSTNGSSFGSSPYCELLVPHGPNPSLCSDEVRSFCCHGNYAVSYYSRMEPVPPPTPCSTDVCDNSDIYAFAPPPSPHTSSSPHSTIRSFGGAYPPPPSPNLT</sequence>
<dbReference type="FunFam" id="2.120.10.30:FF:000001">
    <property type="entry name" value="Low-density lipoprotein receptor-related protein 6"/>
    <property type="match status" value="1"/>
</dbReference>
<dbReference type="InterPro" id="IPR000742">
    <property type="entry name" value="EGF"/>
</dbReference>
<evidence type="ECO:0000256" key="8">
    <source>
        <dbReference type="ARBA" id="ARBA00023170"/>
    </source>
</evidence>
<dbReference type="PROSITE" id="PS51257">
    <property type="entry name" value="PROKAR_LIPOPROTEIN"/>
    <property type="match status" value="1"/>
</dbReference>
<feature type="region of interest" description="Disordered" evidence="12">
    <location>
        <begin position="1571"/>
        <end position="1601"/>
    </location>
</feature>
<evidence type="ECO:0000256" key="12">
    <source>
        <dbReference type="SAM" id="MobiDB-lite"/>
    </source>
</evidence>
<evidence type="ECO:0000256" key="5">
    <source>
        <dbReference type="ARBA" id="ARBA00022737"/>
    </source>
</evidence>
<evidence type="ECO:0000256" key="4">
    <source>
        <dbReference type="ARBA" id="ARBA00022729"/>
    </source>
</evidence>
<evidence type="ECO:0000259" key="14">
    <source>
        <dbReference type="SMART" id="SM00181"/>
    </source>
</evidence>
<feature type="repeat" description="LDL-receptor class B" evidence="11">
    <location>
        <begin position="259"/>
        <end position="301"/>
    </location>
</feature>
<keyword evidence="5" id="KW-0677">Repeat</keyword>
<feature type="repeat" description="LDL-receptor class B" evidence="11">
    <location>
        <begin position="579"/>
        <end position="621"/>
    </location>
</feature>
<keyword evidence="9" id="KW-0325">Glycoprotein</keyword>
<reference evidence="15 16" key="1">
    <citation type="submission" date="2015-12" db="EMBL/GenBank/DDBJ databases">
        <title>The genome of Folsomia candida.</title>
        <authorList>
            <person name="Faddeeva A."/>
            <person name="Derks M.F."/>
            <person name="Anvar Y."/>
            <person name="Smit S."/>
            <person name="Van Straalen N."/>
            <person name="Roelofs D."/>
        </authorList>
    </citation>
    <scope>NUCLEOTIDE SEQUENCE [LARGE SCALE GENOMIC DNA]</scope>
    <source>
        <strain evidence="15 16">VU population</strain>
        <tissue evidence="15">Whole body</tissue>
    </source>
</reference>
<gene>
    <name evidence="15" type="ORF">Fcan01_15170</name>
</gene>
<dbReference type="Gene3D" id="2.120.10.30">
    <property type="entry name" value="TolB, C-terminal domain"/>
    <property type="match status" value="4"/>
</dbReference>
<feature type="repeat" description="LDL-receptor class B" evidence="11">
    <location>
        <begin position="800"/>
        <end position="842"/>
    </location>
</feature>
<dbReference type="GO" id="GO:0016020">
    <property type="term" value="C:membrane"/>
    <property type="evidence" value="ECO:0007669"/>
    <property type="project" value="UniProtKB-SubCell"/>
</dbReference>
<dbReference type="EMBL" id="LNIX01000009">
    <property type="protein sequence ID" value="OXA50506.1"/>
    <property type="molecule type" value="Genomic_DNA"/>
</dbReference>
<feature type="repeat" description="LDL-receptor class B" evidence="11">
    <location>
        <begin position="449"/>
        <end position="491"/>
    </location>
</feature>
<feature type="transmembrane region" description="Helical" evidence="13">
    <location>
        <begin position="1445"/>
        <end position="1464"/>
    </location>
</feature>
<evidence type="ECO:0000256" key="1">
    <source>
        <dbReference type="ARBA" id="ARBA00004167"/>
    </source>
</evidence>
<evidence type="ECO:0000313" key="16">
    <source>
        <dbReference type="Proteomes" id="UP000198287"/>
    </source>
</evidence>
<feature type="disulfide bond" evidence="10">
    <location>
        <begin position="1367"/>
        <end position="1382"/>
    </location>
</feature>
<dbReference type="Pfam" id="PF14670">
    <property type="entry name" value="FXa_inhibition"/>
    <property type="match status" value="1"/>
</dbReference>
<dbReference type="Gene3D" id="2.10.25.10">
    <property type="entry name" value="Laminin"/>
    <property type="match status" value="1"/>
</dbReference>
<keyword evidence="4" id="KW-0732">Signal</keyword>
<dbReference type="SMART" id="SM00181">
    <property type="entry name" value="EGF"/>
    <property type="match status" value="4"/>
</dbReference>
<accession>A0A226E204</accession>
<evidence type="ECO:0000313" key="15">
    <source>
        <dbReference type="EMBL" id="OXA50506.1"/>
    </source>
</evidence>
<keyword evidence="2" id="KW-0245">EGF-like domain</keyword>
<dbReference type="InterPro" id="IPR050778">
    <property type="entry name" value="Cueball_EGF_LRP_Nidogen"/>
</dbReference>
<keyword evidence="13" id="KW-1133">Transmembrane helix</keyword>
<dbReference type="STRING" id="158441.A0A226E204"/>
<feature type="repeat" description="LDL-receptor class B" evidence="11">
    <location>
        <begin position="535"/>
        <end position="578"/>
    </location>
</feature>